<dbReference type="Pfam" id="PF13231">
    <property type="entry name" value="PMT_2"/>
    <property type="match status" value="1"/>
</dbReference>
<evidence type="ECO:0000256" key="7">
    <source>
        <dbReference type="ARBA" id="ARBA00023136"/>
    </source>
</evidence>
<dbReference type="InterPro" id="IPR050297">
    <property type="entry name" value="LipidA_mod_glycosyltrf_83"/>
</dbReference>
<keyword evidence="6 8" id="KW-1133">Transmembrane helix</keyword>
<feature type="transmembrane region" description="Helical" evidence="8">
    <location>
        <begin position="158"/>
        <end position="188"/>
    </location>
</feature>
<feature type="transmembrane region" description="Helical" evidence="8">
    <location>
        <begin position="311"/>
        <end position="328"/>
    </location>
</feature>
<proteinExistence type="predicted"/>
<evidence type="ECO:0000313" key="10">
    <source>
        <dbReference type="EMBL" id="ABG59266.1"/>
    </source>
</evidence>
<sequence length="411" mass="46415">MKINMHSIVNNKVAQLILLSLLVRIITIFLIGKTPCMEPSYLFQGEQIFKGTAEILYLSSLYAIVVYVLTLLTGSLFTASALIFILGSTLTSVMIYLIAKHFFGEKTGAYALLFAIFLPNLTVAISGFAHSVILGTALDLSAIYFLLKYYENPSYKRLLWVCAGSVLSIYIRPETLIILVPFFMLFGMYQISNYTENKKILIRNAILYVAFICLFCFAHKQFVYHNSKNKATANVFSDSKYSYLTFIHTYSIRYFDVVDDDKAIKASTPFIGTPEENNYSVFKAVIKNPKQFVSNIFFNMKEMLDFSGHPLFIPVFLYMFIGALFLTLTKEETVAIRVVLLLLLLHLVPLILFHVSIKYLTQVSSLVLILVAFGASKLNLNKYVLIGVTGLISIVFLMYFINNMVIASLCG</sequence>
<name>A0A6N4SSE0_CYTH3</name>
<evidence type="ECO:0000256" key="1">
    <source>
        <dbReference type="ARBA" id="ARBA00004651"/>
    </source>
</evidence>
<keyword evidence="4" id="KW-0808">Transferase</keyword>
<dbReference type="PANTHER" id="PTHR33908:SF11">
    <property type="entry name" value="MEMBRANE PROTEIN"/>
    <property type="match status" value="1"/>
</dbReference>
<dbReference type="GO" id="GO:0005886">
    <property type="term" value="C:plasma membrane"/>
    <property type="evidence" value="ECO:0007669"/>
    <property type="project" value="UniProtKB-SubCell"/>
</dbReference>
<protein>
    <recommendedName>
        <fullName evidence="9">Glycosyltransferase RgtA/B/C/D-like domain-containing protein</fullName>
    </recommendedName>
</protein>
<reference evidence="10 11" key="1">
    <citation type="journal article" date="2007" name="Appl. Environ. Microbiol.">
        <title>Genome sequence of the cellulolytic gliding bacterium Cytophaga hutchinsonii.</title>
        <authorList>
            <person name="Xie G."/>
            <person name="Bruce D.C."/>
            <person name="Challacombe J.F."/>
            <person name="Chertkov O."/>
            <person name="Detter J.C."/>
            <person name="Gilna P."/>
            <person name="Han C.S."/>
            <person name="Lucas S."/>
            <person name="Misra M."/>
            <person name="Myers G.L."/>
            <person name="Richardson P."/>
            <person name="Tapia R."/>
            <person name="Thayer N."/>
            <person name="Thompson L.S."/>
            <person name="Brettin T.S."/>
            <person name="Henrissat B."/>
            <person name="Wilson D.B."/>
            <person name="McBride M.J."/>
        </authorList>
    </citation>
    <scope>NUCLEOTIDE SEQUENCE [LARGE SCALE GENOMIC DNA]</scope>
    <source>
        <strain evidence="11">ATCC 33406 / DSM 1761 / CIP 103989 / NBRC 15051 / NCIMB 9469 / D465</strain>
    </source>
</reference>
<accession>A0A6N4SSE0</accession>
<dbReference type="EMBL" id="CP000383">
    <property type="protein sequence ID" value="ABG59266.1"/>
    <property type="molecule type" value="Genomic_DNA"/>
</dbReference>
<evidence type="ECO:0000256" key="5">
    <source>
        <dbReference type="ARBA" id="ARBA00022692"/>
    </source>
</evidence>
<keyword evidence="11" id="KW-1185">Reference proteome</keyword>
<feature type="transmembrane region" description="Helical" evidence="8">
    <location>
        <begin position="13"/>
        <end position="32"/>
    </location>
</feature>
<dbReference type="Proteomes" id="UP000001822">
    <property type="component" value="Chromosome"/>
</dbReference>
<evidence type="ECO:0000256" key="6">
    <source>
        <dbReference type="ARBA" id="ARBA00022989"/>
    </source>
</evidence>
<evidence type="ECO:0000313" key="11">
    <source>
        <dbReference type="Proteomes" id="UP000001822"/>
    </source>
</evidence>
<feature type="transmembrane region" description="Helical" evidence="8">
    <location>
        <begin position="76"/>
        <end position="99"/>
    </location>
</feature>
<comment type="subcellular location">
    <subcellularLocation>
        <location evidence="1">Cell membrane</location>
        <topology evidence="1">Multi-pass membrane protein</topology>
    </subcellularLocation>
</comment>
<evidence type="ECO:0000256" key="2">
    <source>
        <dbReference type="ARBA" id="ARBA00022475"/>
    </source>
</evidence>
<dbReference type="GO" id="GO:0016763">
    <property type="term" value="F:pentosyltransferase activity"/>
    <property type="evidence" value="ECO:0007669"/>
    <property type="project" value="TreeGrafter"/>
</dbReference>
<keyword evidence="3" id="KW-0328">Glycosyltransferase</keyword>
<feature type="transmembrane region" description="Helical" evidence="8">
    <location>
        <begin position="383"/>
        <end position="401"/>
    </location>
</feature>
<dbReference type="InterPro" id="IPR038731">
    <property type="entry name" value="RgtA/B/C-like"/>
</dbReference>
<evidence type="ECO:0000256" key="3">
    <source>
        <dbReference type="ARBA" id="ARBA00022676"/>
    </source>
</evidence>
<organism evidence="10 11">
    <name type="scientific">Cytophaga hutchinsonii (strain ATCC 33406 / DSM 1761 / CIP 103989 / NBRC 15051 / NCIMB 9469 / D465)</name>
    <dbReference type="NCBI Taxonomy" id="269798"/>
    <lineage>
        <taxon>Bacteria</taxon>
        <taxon>Pseudomonadati</taxon>
        <taxon>Bacteroidota</taxon>
        <taxon>Cytophagia</taxon>
        <taxon>Cytophagales</taxon>
        <taxon>Cytophagaceae</taxon>
        <taxon>Cytophaga</taxon>
    </lineage>
</organism>
<feature type="transmembrane region" description="Helical" evidence="8">
    <location>
        <begin position="53"/>
        <end position="70"/>
    </location>
</feature>
<feature type="transmembrane region" description="Helical" evidence="8">
    <location>
        <begin position="335"/>
        <end position="353"/>
    </location>
</feature>
<feature type="domain" description="Glycosyltransferase RgtA/B/C/D-like" evidence="9">
    <location>
        <begin position="67"/>
        <end position="218"/>
    </location>
</feature>
<feature type="transmembrane region" description="Helical" evidence="8">
    <location>
        <begin position="111"/>
        <end position="138"/>
    </location>
</feature>
<evidence type="ECO:0000256" key="8">
    <source>
        <dbReference type="SAM" id="Phobius"/>
    </source>
</evidence>
<keyword evidence="7 8" id="KW-0472">Membrane</keyword>
<dbReference type="PANTHER" id="PTHR33908">
    <property type="entry name" value="MANNOSYLTRANSFERASE YKCB-RELATED"/>
    <property type="match status" value="1"/>
</dbReference>
<gene>
    <name evidence="10" type="ordered locus">CHU_2000</name>
</gene>
<dbReference type="GO" id="GO:0009103">
    <property type="term" value="P:lipopolysaccharide biosynthetic process"/>
    <property type="evidence" value="ECO:0007669"/>
    <property type="project" value="UniProtKB-ARBA"/>
</dbReference>
<keyword evidence="2" id="KW-1003">Cell membrane</keyword>
<feature type="transmembrane region" description="Helical" evidence="8">
    <location>
        <begin position="200"/>
        <end position="220"/>
    </location>
</feature>
<evidence type="ECO:0000256" key="4">
    <source>
        <dbReference type="ARBA" id="ARBA00022679"/>
    </source>
</evidence>
<dbReference type="AlphaFoldDB" id="A0A6N4SSE0"/>
<keyword evidence="5 8" id="KW-0812">Transmembrane</keyword>
<dbReference type="RefSeq" id="WP_011585383.1">
    <property type="nucleotide sequence ID" value="NC_008255.1"/>
</dbReference>
<evidence type="ECO:0000259" key="9">
    <source>
        <dbReference type="Pfam" id="PF13231"/>
    </source>
</evidence>
<dbReference type="KEGG" id="chu:CHU_2000"/>